<evidence type="ECO:0000313" key="2">
    <source>
        <dbReference type="Proteomes" id="UP000283805"/>
    </source>
</evidence>
<sequence length="108" mass="11875">MVQDGDARVLLFTYDYEAGATFDVVSQLEQATSVRLLQTSEGETVPEIPQPDEYDGYVVRNQSDSGPLEPTTVLFVRGQALSVDDSETLSEDASMFSSRLNLFSTSLE</sequence>
<organism evidence="1 2">
    <name type="scientific">Halopiger aswanensis</name>
    <dbReference type="NCBI Taxonomy" id="148449"/>
    <lineage>
        <taxon>Archaea</taxon>
        <taxon>Methanobacteriati</taxon>
        <taxon>Methanobacteriota</taxon>
        <taxon>Stenosarchaea group</taxon>
        <taxon>Halobacteria</taxon>
        <taxon>Halobacteriales</taxon>
        <taxon>Natrialbaceae</taxon>
        <taxon>Halopiger</taxon>
    </lineage>
</organism>
<dbReference type="RefSeq" id="WP_120246440.1">
    <property type="nucleotide sequence ID" value="NZ_RAPO01000004.1"/>
</dbReference>
<keyword evidence="2" id="KW-1185">Reference proteome</keyword>
<dbReference type="Proteomes" id="UP000283805">
    <property type="component" value="Unassembled WGS sequence"/>
</dbReference>
<accession>A0A3R7DXH2</accession>
<proteinExistence type="predicted"/>
<gene>
    <name evidence="1" type="ORF">ATJ93_4133</name>
</gene>
<name>A0A3R7DXH2_9EURY</name>
<dbReference type="EMBL" id="RAPO01000004">
    <property type="protein sequence ID" value="RKD89300.1"/>
    <property type="molecule type" value="Genomic_DNA"/>
</dbReference>
<protein>
    <submittedName>
        <fullName evidence="1">Uncharacterized protein</fullName>
    </submittedName>
</protein>
<evidence type="ECO:0000313" key="1">
    <source>
        <dbReference type="EMBL" id="RKD89300.1"/>
    </source>
</evidence>
<dbReference type="OrthoDB" id="203934at2157"/>
<comment type="caution">
    <text evidence="1">The sequence shown here is derived from an EMBL/GenBank/DDBJ whole genome shotgun (WGS) entry which is preliminary data.</text>
</comment>
<reference evidence="1 2" key="1">
    <citation type="submission" date="2018-09" db="EMBL/GenBank/DDBJ databases">
        <title>Genomic Encyclopedia of Archaeal and Bacterial Type Strains, Phase II (KMG-II): from individual species to whole genera.</title>
        <authorList>
            <person name="Goeker M."/>
        </authorList>
    </citation>
    <scope>NUCLEOTIDE SEQUENCE [LARGE SCALE GENOMIC DNA]</scope>
    <source>
        <strain evidence="1 2">DSM 13151</strain>
    </source>
</reference>
<dbReference type="AlphaFoldDB" id="A0A3R7DXH2"/>